<keyword evidence="5 7" id="KW-1133">Transmembrane helix</keyword>
<evidence type="ECO:0000256" key="3">
    <source>
        <dbReference type="ARBA" id="ARBA00022475"/>
    </source>
</evidence>
<dbReference type="GO" id="GO:0005886">
    <property type="term" value="C:plasma membrane"/>
    <property type="evidence" value="ECO:0007669"/>
    <property type="project" value="UniProtKB-SubCell"/>
</dbReference>
<comment type="similarity">
    <text evidence="2">Belongs to the DedA family.</text>
</comment>
<keyword evidence="6 7" id="KW-0472">Membrane</keyword>
<evidence type="ECO:0000256" key="6">
    <source>
        <dbReference type="ARBA" id="ARBA00023136"/>
    </source>
</evidence>
<dbReference type="PANTHER" id="PTHR42709:SF6">
    <property type="entry name" value="UNDECAPRENYL PHOSPHATE TRANSPORTER A"/>
    <property type="match status" value="1"/>
</dbReference>
<evidence type="ECO:0000259" key="8">
    <source>
        <dbReference type="Pfam" id="PF09335"/>
    </source>
</evidence>
<sequence length="204" mass="21866">MFGDVGQWVLDVIGALGYLGLALLLIAENLFPPIPSEVVLPLAGFLVGRGELNLWGALTAATFGSVAGAVVLYGLGRWGGRRLVLRYGKWLRVDEEGLRRAEGWFGRYGDWIVLVARVVPVARSIVSVPAGTAKMPLPRFVVLTTVGSAAWNGLLIGAGVALGANWRVVQNWVGSYSEGVLVFGTAAVALFLLLRHFRRGKGRL</sequence>
<protein>
    <recommendedName>
        <fullName evidence="8">VTT domain-containing protein</fullName>
    </recommendedName>
</protein>
<evidence type="ECO:0000256" key="1">
    <source>
        <dbReference type="ARBA" id="ARBA00004651"/>
    </source>
</evidence>
<feature type="domain" description="VTT" evidence="8">
    <location>
        <begin position="34"/>
        <end position="159"/>
    </location>
</feature>
<dbReference type="AlphaFoldDB" id="A0A6J4PBE1"/>
<organism evidence="9">
    <name type="scientific">uncultured Rubrobacteraceae bacterium</name>
    <dbReference type="NCBI Taxonomy" id="349277"/>
    <lineage>
        <taxon>Bacteria</taxon>
        <taxon>Bacillati</taxon>
        <taxon>Actinomycetota</taxon>
        <taxon>Rubrobacteria</taxon>
        <taxon>Rubrobacterales</taxon>
        <taxon>Rubrobacteraceae</taxon>
        <taxon>environmental samples</taxon>
    </lineage>
</organism>
<keyword evidence="3" id="KW-1003">Cell membrane</keyword>
<dbReference type="PANTHER" id="PTHR42709">
    <property type="entry name" value="ALKALINE PHOSPHATASE LIKE PROTEIN"/>
    <property type="match status" value="1"/>
</dbReference>
<evidence type="ECO:0000256" key="5">
    <source>
        <dbReference type="ARBA" id="ARBA00022989"/>
    </source>
</evidence>
<keyword evidence="4 7" id="KW-0812">Transmembrane</keyword>
<feature type="transmembrane region" description="Helical" evidence="7">
    <location>
        <begin position="12"/>
        <end position="34"/>
    </location>
</feature>
<dbReference type="InterPro" id="IPR032816">
    <property type="entry name" value="VTT_dom"/>
</dbReference>
<feature type="transmembrane region" description="Helical" evidence="7">
    <location>
        <begin position="176"/>
        <end position="194"/>
    </location>
</feature>
<dbReference type="EMBL" id="CADCUZ010000039">
    <property type="protein sequence ID" value="CAA9406244.1"/>
    <property type="molecule type" value="Genomic_DNA"/>
</dbReference>
<evidence type="ECO:0000256" key="4">
    <source>
        <dbReference type="ARBA" id="ARBA00022692"/>
    </source>
</evidence>
<reference evidence="9" key="1">
    <citation type="submission" date="2020-02" db="EMBL/GenBank/DDBJ databases">
        <authorList>
            <person name="Meier V. D."/>
        </authorList>
    </citation>
    <scope>NUCLEOTIDE SEQUENCE</scope>
    <source>
        <strain evidence="9">AVDCRST_MAG55</strain>
    </source>
</reference>
<feature type="transmembrane region" description="Helical" evidence="7">
    <location>
        <begin position="54"/>
        <end position="76"/>
    </location>
</feature>
<evidence type="ECO:0000256" key="2">
    <source>
        <dbReference type="ARBA" id="ARBA00010792"/>
    </source>
</evidence>
<dbReference type="Pfam" id="PF09335">
    <property type="entry name" value="VTT_dom"/>
    <property type="match status" value="1"/>
</dbReference>
<accession>A0A6J4PBE1</accession>
<dbReference type="InterPro" id="IPR051311">
    <property type="entry name" value="DedA_domain"/>
</dbReference>
<gene>
    <name evidence="9" type="ORF">AVDCRST_MAG55-1010</name>
</gene>
<evidence type="ECO:0000256" key="7">
    <source>
        <dbReference type="SAM" id="Phobius"/>
    </source>
</evidence>
<evidence type="ECO:0000313" key="9">
    <source>
        <dbReference type="EMBL" id="CAA9406244.1"/>
    </source>
</evidence>
<feature type="transmembrane region" description="Helical" evidence="7">
    <location>
        <begin position="140"/>
        <end position="164"/>
    </location>
</feature>
<comment type="subcellular location">
    <subcellularLocation>
        <location evidence="1">Cell membrane</location>
        <topology evidence="1">Multi-pass membrane protein</topology>
    </subcellularLocation>
</comment>
<proteinExistence type="inferred from homology"/>
<name>A0A6J4PBE1_9ACTN</name>